<organism evidence="2 3">
    <name type="scientific">Prunus armeniaca</name>
    <name type="common">Apricot</name>
    <name type="synonym">Armeniaca vulgaris</name>
    <dbReference type="NCBI Taxonomy" id="36596"/>
    <lineage>
        <taxon>Eukaryota</taxon>
        <taxon>Viridiplantae</taxon>
        <taxon>Streptophyta</taxon>
        <taxon>Embryophyta</taxon>
        <taxon>Tracheophyta</taxon>
        <taxon>Spermatophyta</taxon>
        <taxon>Magnoliopsida</taxon>
        <taxon>eudicotyledons</taxon>
        <taxon>Gunneridae</taxon>
        <taxon>Pentapetalae</taxon>
        <taxon>rosids</taxon>
        <taxon>fabids</taxon>
        <taxon>Rosales</taxon>
        <taxon>Rosaceae</taxon>
        <taxon>Amygdaloideae</taxon>
        <taxon>Amygdaleae</taxon>
        <taxon>Prunus</taxon>
    </lineage>
</organism>
<proteinExistence type="predicted"/>
<accession>A0A6J5X1M1</accession>
<protein>
    <submittedName>
        <fullName evidence="2">Uncharacterized protein</fullName>
    </submittedName>
</protein>
<evidence type="ECO:0000313" key="3">
    <source>
        <dbReference type="Proteomes" id="UP000507245"/>
    </source>
</evidence>
<evidence type="ECO:0000256" key="1">
    <source>
        <dbReference type="SAM" id="MobiDB-lite"/>
    </source>
</evidence>
<feature type="region of interest" description="Disordered" evidence="1">
    <location>
        <begin position="66"/>
        <end position="148"/>
    </location>
</feature>
<dbReference type="AlphaFoldDB" id="A0A6J5X1M1"/>
<feature type="compositionally biased region" description="Basic and acidic residues" evidence="1">
    <location>
        <begin position="137"/>
        <end position="148"/>
    </location>
</feature>
<feature type="compositionally biased region" description="Polar residues" evidence="1">
    <location>
        <begin position="87"/>
        <end position="104"/>
    </location>
</feature>
<dbReference type="Proteomes" id="UP000507245">
    <property type="component" value="Unassembled WGS sequence"/>
</dbReference>
<evidence type="ECO:0000313" key="2">
    <source>
        <dbReference type="EMBL" id="CAB4307956.1"/>
    </source>
</evidence>
<keyword evidence="3" id="KW-1185">Reference proteome</keyword>
<dbReference type="EMBL" id="CAEKKB010000004">
    <property type="protein sequence ID" value="CAB4307956.1"/>
    <property type="molecule type" value="Genomic_DNA"/>
</dbReference>
<sequence length="148" mass="17232">MQIQNLFLRHMEIHMFKTSDLLQLRQVQRHGRNASNNQHDGQPSCGPFHPTPSCSPFWLNKTSFERAKSKWTHKRQPKSKEAENKNRATPNTNPKAARQSITRNNKSKKGRGMVDQAIRVQPWPSKLLWRPTLTRFGKNDKKEAAHLE</sequence>
<reference evidence="3" key="1">
    <citation type="journal article" date="2020" name="Genome Biol.">
        <title>Gamete binning: chromosome-level and haplotype-resolved genome assembly enabled by high-throughput single-cell sequencing of gamete genomes.</title>
        <authorList>
            <person name="Campoy J.A."/>
            <person name="Sun H."/>
            <person name="Goel M."/>
            <person name="Jiao W.-B."/>
            <person name="Folz-Donahue K."/>
            <person name="Wang N."/>
            <person name="Rubio M."/>
            <person name="Liu C."/>
            <person name="Kukat C."/>
            <person name="Ruiz D."/>
            <person name="Huettel B."/>
            <person name="Schneeberger K."/>
        </authorList>
    </citation>
    <scope>NUCLEOTIDE SEQUENCE [LARGE SCALE GENOMIC DNA]</scope>
    <source>
        <strain evidence="3">cv. Rojo Pasion</strain>
    </source>
</reference>
<feature type="region of interest" description="Disordered" evidence="1">
    <location>
        <begin position="29"/>
        <end position="52"/>
    </location>
</feature>
<name>A0A6J5X1M1_PRUAR</name>
<gene>
    <name evidence="2" type="ORF">ORAREDHAP_LOCUS26967</name>
</gene>